<dbReference type="Proteomes" id="UP000030764">
    <property type="component" value="Unassembled WGS sequence"/>
</dbReference>
<dbReference type="AlphaFoldDB" id="A0A085LQJ7"/>
<accession>A0A085LQJ7</accession>
<proteinExistence type="predicted"/>
<dbReference type="EMBL" id="KL363335">
    <property type="protein sequence ID" value="KFD47243.1"/>
    <property type="molecule type" value="Genomic_DNA"/>
</dbReference>
<reference evidence="1 2" key="1">
    <citation type="journal article" date="2014" name="Nat. Genet.">
        <title>Genome and transcriptome of the porcine whipworm Trichuris suis.</title>
        <authorList>
            <person name="Jex A.R."/>
            <person name="Nejsum P."/>
            <person name="Schwarz E.M."/>
            <person name="Hu L."/>
            <person name="Young N.D."/>
            <person name="Hall R.S."/>
            <person name="Korhonen P.K."/>
            <person name="Liao S."/>
            <person name="Thamsborg S."/>
            <person name="Xia J."/>
            <person name="Xu P."/>
            <person name="Wang S."/>
            <person name="Scheerlinck J.P."/>
            <person name="Hofmann A."/>
            <person name="Sternberg P.W."/>
            <person name="Wang J."/>
            <person name="Gasser R.B."/>
        </authorList>
    </citation>
    <scope>NUCLEOTIDE SEQUENCE [LARGE SCALE GENOMIC DNA]</scope>
    <source>
        <strain evidence="1">DCEP-RM93M</strain>
    </source>
</reference>
<protein>
    <submittedName>
        <fullName evidence="1">Uncharacterized protein</fullName>
    </submittedName>
</protein>
<keyword evidence="2" id="KW-1185">Reference proteome</keyword>
<organism evidence="1 2">
    <name type="scientific">Trichuris suis</name>
    <name type="common">pig whipworm</name>
    <dbReference type="NCBI Taxonomy" id="68888"/>
    <lineage>
        <taxon>Eukaryota</taxon>
        <taxon>Metazoa</taxon>
        <taxon>Ecdysozoa</taxon>
        <taxon>Nematoda</taxon>
        <taxon>Enoplea</taxon>
        <taxon>Dorylaimia</taxon>
        <taxon>Trichinellida</taxon>
        <taxon>Trichuridae</taxon>
        <taxon>Trichuris</taxon>
    </lineage>
</organism>
<evidence type="ECO:0000313" key="1">
    <source>
        <dbReference type="EMBL" id="KFD47243.1"/>
    </source>
</evidence>
<gene>
    <name evidence="1" type="ORF">M513_11892</name>
</gene>
<sequence>MKYEAKMDAQAVLPFQDDLQSANNGVLRCQCQRRFIDKFKHGLPAAQAYRNLVELQSFTTRDIRIQERRAGPRKSSLKTKALRETVEVQHNSDVHELAPRLEKYDSTASRHFAQIETTRKKRVAECIDLVLRQEERPLLDRIITGDE</sequence>
<evidence type="ECO:0000313" key="2">
    <source>
        <dbReference type="Proteomes" id="UP000030764"/>
    </source>
</evidence>
<name>A0A085LQJ7_9BILA</name>